<dbReference type="EMBL" id="NOXS01000004">
    <property type="protein sequence ID" value="OYQ22820.1"/>
    <property type="molecule type" value="Genomic_DNA"/>
</dbReference>
<gene>
    <name evidence="1" type="ORF">CHR90_00050</name>
</gene>
<dbReference type="AlphaFoldDB" id="A0A255Y2W7"/>
<dbReference type="InterPro" id="IPR018247">
    <property type="entry name" value="EF_Hand_1_Ca_BS"/>
</dbReference>
<evidence type="ECO:0000313" key="2">
    <source>
        <dbReference type="Proteomes" id="UP000216361"/>
    </source>
</evidence>
<organism evidence="1 2">
    <name type="scientific">Elstera cyanobacteriorum</name>
    <dbReference type="NCBI Taxonomy" id="2022747"/>
    <lineage>
        <taxon>Bacteria</taxon>
        <taxon>Pseudomonadati</taxon>
        <taxon>Pseudomonadota</taxon>
        <taxon>Alphaproteobacteria</taxon>
        <taxon>Rhodospirillales</taxon>
        <taxon>Rhodospirillaceae</taxon>
        <taxon>Elstera</taxon>
    </lineage>
</organism>
<protein>
    <recommendedName>
        <fullName evidence="3">EF-hand domain-containing protein</fullName>
    </recommendedName>
</protein>
<dbReference type="PANTHER" id="PTHR39431">
    <property type="entry name" value="FRPA/C-RELATED PROTEIN"/>
    <property type="match status" value="1"/>
</dbReference>
<evidence type="ECO:0008006" key="3">
    <source>
        <dbReference type="Google" id="ProtNLM"/>
    </source>
</evidence>
<dbReference type="PANTHER" id="PTHR39431:SF1">
    <property type="entry name" value="FRPA_C-RELATED PROTEIN"/>
    <property type="match status" value="1"/>
</dbReference>
<name>A0A255Y2W7_9PROT</name>
<accession>A0A255Y2W7</accession>
<keyword evidence="2" id="KW-1185">Reference proteome</keyword>
<sequence length="484" mass="47749">MIIAPANPYQGSFIWQWYPPSYANGLSADLQFKVSDQGGLSATTTVHITTLWQTPIVLDVSGQGLSLLNSAESGVSTSIFDQTATGTTGWIGAGNAFLALDDDGDGAISAKDIVFTDDAPGAETDMEAVQQAYDSSGSGSLDQADTRFNDFRVWQDRNQDGIADQGEVQTLADAGIASIGLTGARDDQTVNGNIVHRTTEFTRTDGSTGTAADVSLGTIVVTTSIEVTPNPVSTSTVLYSIPNAIPVTAAGGTTQQVTVTSVVAQTVAGTGGAGGAAVTNTSVAAVPADAAAAAGVVASTEAAVTAVSTAVTTTQAAVMVLPTSAGADASAPATGTVTQTIPEATVATTTPSTETSVSAIPTAETASGTESVTMVVPETTATTTPATSEDASVGVTSTAETTVVAAPAAPAALTETSAPVSTAAVDLAASIANQADLLRQAMAAFDPAPSVAAAASATDLLTPAATLAANPISAGDQGDGKLAA</sequence>
<evidence type="ECO:0000313" key="1">
    <source>
        <dbReference type="EMBL" id="OYQ22820.1"/>
    </source>
</evidence>
<proteinExistence type="predicted"/>
<dbReference type="Proteomes" id="UP000216361">
    <property type="component" value="Unassembled WGS sequence"/>
</dbReference>
<comment type="caution">
    <text evidence="1">The sequence shown here is derived from an EMBL/GenBank/DDBJ whole genome shotgun (WGS) entry which is preliminary data.</text>
</comment>
<dbReference type="PROSITE" id="PS00018">
    <property type="entry name" value="EF_HAND_1"/>
    <property type="match status" value="1"/>
</dbReference>
<reference evidence="1 2" key="1">
    <citation type="submission" date="2017-07" db="EMBL/GenBank/DDBJ databases">
        <title>Elstera cyanobacteriorum sp. nov., a novel bacterium isolated from cyanobacterial aggregates in a eutrophic lake.</title>
        <authorList>
            <person name="Cai H."/>
        </authorList>
    </citation>
    <scope>NUCLEOTIDE SEQUENCE [LARGE SCALE GENOMIC DNA]</scope>
    <source>
        <strain evidence="1 2">TH019</strain>
    </source>
</reference>